<dbReference type="AlphaFoldDB" id="A0A8X6WCS8"/>
<organism evidence="1 2">
    <name type="scientific">Trichonephila clavipes</name>
    <name type="common">Golden silk orbweaver</name>
    <name type="synonym">Nephila clavipes</name>
    <dbReference type="NCBI Taxonomy" id="2585209"/>
    <lineage>
        <taxon>Eukaryota</taxon>
        <taxon>Metazoa</taxon>
        <taxon>Ecdysozoa</taxon>
        <taxon>Arthropoda</taxon>
        <taxon>Chelicerata</taxon>
        <taxon>Arachnida</taxon>
        <taxon>Araneae</taxon>
        <taxon>Araneomorphae</taxon>
        <taxon>Entelegynae</taxon>
        <taxon>Araneoidea</taxon>
        <taxon>Nephilidae</taxon>
        <taxon>Trichonephila</taxon>
    </lineage>
</organism>
<sequence length="82" mass="9274">MTKIFLKPTVAEWLAHRTSTPQVRVQTSSWIRLTQPFIPSAVRSKTTELAWGLNTGGFCVRLIRTSAHAPQGPRSRILCWVQ</sequence>
<evidence type="ECO:0000313" key="2">
    <source>
        <dbReference type="Proteomes" id="UP000887159"/>
    </source>
</evidence>
<reference evidence="1" key="1">
    <citation type="submission" date="2020-08" db="EMBL/GenBank/DDBJ databases">
        <title>Multicomponent nature underlies the extraordinary mechanical properties of spider dragline silk.</title>
        <authorList>
            <person name="Kono N."/>
            <person name="Nakamura H."/>
            <person name="Mori M."/>
            <person name="Yoshida Y."/>
            <person name="Ohtoshi R."/>
            <person name="Malay A.D."/>
            <person name="Moran D.A.P."/>
            <person name="Tomita M."/>
            <person name="Numata K."/>
            <person name="Arakawa K."/>
        </authorList>
    </citation>
    <scope>NUCLEOTIDE SEQUENCE</scope>
</reference>
<dbReference type="EMBL" id="BMAU01021400">
    <property type="protein sequence ID" value="GFY31721.1"/>
    <property type="molecule type" value="Genomic_DNA"/>
</dbReference>
<accession>A0A8X6WCS8</accession>
<proteinExistence type="predicted"/>
<protein>
    <submittedName>
        <fullName evidence="1">Uncharacterized protein</fullName>
    </submittedName>
</protein>
<gene>
    <name evidence="1" type="ORF">TNCV_4200301</name>
</gene>
<dbReference type="Proteomes" id="UP000887159">
    <property type="component" value="Unassembled WGS sequence"/>
</dbReference>
<evidence type="ECO:0000313" key="1">
    <source>
        <dbReference type="EMBL" id="GFY31721.1"/>
    </source>
</evidence>
<name>A0A8X6WCS8_TRICX</name>
<comment type="caution">
    <text evidence="1">The sequence shown here is derived from an EMBL/GenBank/DDBJ whole genome shotgun (WGS) entry which is preliminary data.</text>
</comment>
<keyword evidence="2" id="KW-1185">Reference proteome</keyword>